<proteinExistence type="predicted"/>
<feature type="compositionally biased region" description="Basic and acidic residues" evidence="1">
    <location>
        <begin position="211"/>
        <end position="228"/>
    </location>
</feature>
<evidence type="ECO:0000313" key="3">
    <source>
        <dbReference type="Proteomes" id="UP000507470"/>
    </source>
</evidence>
<protein>
    <submittedName>
        <fullName evidence="2">Uncharacterized protein</fullName>
    </submittedName>
</protein>
<dbReference type="AlphaFoldDB" id="A0A6J8AG35"/>
<organism evidence="2 3">
    <name type="scientific">Mytilus coruscus</name>
    <name type="common">Sea mussel</name>
    <dbReference type="NCBI Taxonomy" id="42192"/>
    <lineage>
        <taxon>Eukaryota</taxon>
        <taxon>Metazoa</taxon>
        <taxon>Spiralia</taxon>
        <taxon>Lophotrochozoa</taxon>
        <taxon>Mollusca</taxon>
        <taxon>Bivalvia</taxon>
        <taxon>Autobranchia</taxon>
        <taxon>Pteriomorphia</taxon>
        <taxon>Mytilida</taxon>
        <taxon>Mytiloidea</taxon>
        <taxon>Mytilidae</taxon>
        <taxon>Mytilinae</taxon>
        <taxon>Mytilus</taxon>
    </lineage>
</organism>
<keyword evidence="3" id="KW-1185">Reference proteome</keyword>
<dbReference type="EMBL" id="CACVKT020001361">
    <property type="protein sequence ID" value="CAC5367443.1"/>
    <property type="molecule type" value="Genomic_DNA"/>
</dbReference>
<dbReference type="PANTHER" id="PTHR47018">
    <property type="entry name" value="CXC DOMAIN-CONTAINING PROTEIN-RELATED"/>
    <property type="match status" value="1"/>
</dbReference>
<dbReference type="Proteomes" id="UP000507470">
    <property type="component" value="Unassembled WGS sequence"/>
</dbReference>
<feature type="region of interest" description="Disordered" evidence="1">
    <location>
        <begin position="209"/>
        <end position="228"/>
    </location>
</feature>
<sequence>MERYGARRFRMTIWETTRNGQLQTKHLGSILFILVMMDACVFCRLSIKNGEEITQLREKGCNTVNRTSQTRNDTIVTTPGQKVHQKCRRDYINANAIKKDMREKDLSITEPTRDLRSSTPDFEFQKNCLFCGYFAKFSESKRGIDVFSVRTTDFSKTLRNICKERNDEWSEIVLRRLNIAPSDLHTADAIYHQTCSVNFRTGKQIPVSRQANKEVKRTTPGRPKEDSSEKAFLQIVRQLEETQDELASVSDLVQAMEDICGDKAYSVVHMKKRLQTYFGCDIIITEVNGKPNIVTFRRTASSILNEFYRRPSSKSPEEEKLSMIETAAKLIKADIMSLKDSKAVYPSSVDINSEQNIVFVPDLLQTLLCALFSQNDSTVKVASVGQAIIQAARPRTLIAPLQIALSVQMHHHFGSRFLLDALNTLGFASSYTEVQRFELNAAAAAHNRTDTQFGNGTFVQYIADNVDHNLRTLNGHGTFHGMGMIAAVTPGFRLDKAVPRLSPTLKEVSDLAKINIEYYKMQSKQSLQAEFATMNYEPNMIDTTWKLDLLSKVCWPLTCNRPSWSAIMHKVMDGDYPGKSSVVFLPMIDMNPSDLTCINSTLNFIGKQAKAQHCVPILTFDQTLYWKAMNIIKDEPLNSPLKSVILRLGGFHLEMSFVGGIGHLMEGSGITELLETVYAPHAVTHMTSGKAIARAVRAHFLIDTALTSIILSHIYGIPLPDKIENETGTNDINPANYINTDNTDINAEDLSDELHEADAMLDELLKGDISVEKACENVLLDQIKSRIDNFRVSHTSFHTSQLWFQYMDMIDILRRFIKAERTGNWELHLQTVKDMLPYLAASGHNLYVKSSRVYLQQMQNLKTTHPEVLAFLQSGHHVIRRSDKFWAGLSSDLIIEQVLMRSLKTTGGMTRGRGMSEGQRAHWILSMPDCAEMNNALQEFTGVNYGTSDQHKEGGESRRSRDCQDLKTFLSFLISRNPFVEETSLRNIETGVSADKLVNVDHSKELGIKILKKEQAIILSAKSAIKVDDDVIIVDSQHLFQRFLAASNGIYEDQSEIFTYELCSHPSSMFDPNGLMRTAQKSSLADTIWGKGDCCAFEMNENDETQYVIDGGSLLHRIHWQSGLSFGEICQRYVDSVEQKYSNAIVVFDGYASGPDTKDATHQWRTKGIIGTKVSFTDRTPFKSKKEIFLANIENKQNFINLLRAKMVEEGIETKHADADADVLIALTAIESSKTKPTVLLWRGH</sequence>
<reference evidence="2 3" key="1">
    <citation type="submission" date="2020-06" db="EMBL/GenBank/DDBJ databases">
        <authorList>
            <person name="Li R."/>
            <person name="Bekaert M."/>
        </authorList>
    </citation>
    <scope>NUCLEOTIDE SEQUENCE [LARGE SCALE GENOMIC DNA]</scope>
    <source>
        <strain evidence="3">wild</strain>
    </source>
</reference>
<accession>A0A6J8AG35</accession>
<evidence type="ECO:0000313" key="2">
    <source>
        <dbReference type="EMBL" id="CAC5367443.1"/>
    </source>
</evidence>
<gene>
    <name evidence="2" type="ORF">MCOR_7342</name>
</gene>
<dbReference type="PANTHER" id="PTHR47018:SF3">
    <property type="entry name" value="MYCBP-ASSOCIATED PROTEIN"/>
    <property type="match status" value="1"/>
</dbReference>
<dbReference type="OrthoDB" id="6069878at2759"/>
<name>A0A6J8AG35_MYTCO</name>
<evidence type="ECO:0000256" key="1">
    <source>
        <dbReference type="SAM" id="MobiDB-lite"/>
    </source>
</evidence>